<dbReference type="EMBL" id="JQGA01001155">
    <property type="protein sequence ID" value="KGO69274.1"/>
    <property type="molecule type" value="Genomic_DNA"/>
</dbReference>
<dbReference type="Proteomes" id="UP000030104">
    <property type="component" value="Unassembled WGS sequence"/>
</dbReference>
<reference evidence="1 2" key="1">
    <citation type="journal article" date="2015" name="Mol. Plant Microbe Interact.">
        <title>Genome, transcriptome, and functional analyses of Penicillium expansum provide new insights into secondary metabolism and pathogenicity.</title>
        <authorList>
            <person name="Ballester A.R."/>
            <person name="Marcet-Houben M."/>
            <person name="Levin E."/>
            <person name="Sela N."/>
            <person name="Selma-Lazaro C."/>
            <person name="Carmona L."/>
            <person name="Wisniewski M."/>
            <person name="Droby S."/>
            <person name="Gonzalez-Candelas L."/>
            <person name="Gabaldon T."/>
        </authorList>
    </citation>
    <scope>NUCLEOTIDE SEQUENCE [LARGE SCALE GENOMIC DNA]</scope>
    <source>
        <strain evidence="1 2">PHI-1</strain>
    </source>
</reference>
<comment type="caution">
    <text evidence="1">The sequence shown here is derived from an EMBL/GenBank/DDBJ whole genome shotgun (WGS) entry which is preliminary data.</text>
</comment>
<evidence type="ECO:0000313" key="1">
    <source>
        <dbReference type="EMBL" id="KGO69274.1"/>
    </source>
</evidence>
<gene>
    <name evidence="1" type="ORF">PITC_094730</name>
</gene>
<keyword evidence="2" id="KW-1185">Reference proteome</keyword>
<dbReference type="HOGENOM" id="CLU_3377299_0_0_1"/>
<proteinExistence type="predicted"/>
<dbReference type="PhylomeDB" id="A0A0A2KND5"/>
<organism evidence="1 2">
    <name type="scientific">Penicillium italicum</name>
    <name type="common">Blue mold</name>
    <dbReference type="NCBI Taxonomy" id="40296"/>
    <lineage>
        <taxon>Eukaryota</taxon>
        <taxon>Fungi</taxon>
        <taxon>Dikarya</taxon>
        <taxon>Ascomycota</taxon>
        <taxon>Pezizomycotina</taxon>
        <taxon>Eurotiomycetes</taxon>
        <taxon>Eurotiomycetidae</taxon>
        <taxon>Eurotiales</taxon>
        <taxon>Aspergillaceae</taxon>
        <taxon>Penicillium</taxon>
    </lineage>
</organism>
<protein>
    <submittedName>
        <fullName evidence="1">Uncharacterized protein</fullName>
    </submittedName>
</protein>
<accession>A0A0A2KND5</accession>
<evidence type="ECO:0000313" key="2">
    <source>
        <dbReference type="Proteomes" id="UP000030104"/>
    </source>
</evidence>
<name>A0A0A2KND5_PENIT</name>
<dbReference type="AlphaFoldDB" id="A0A0A2KND5"/>
<sequence>MAFKTTRPRLRKSKEQPQISILELKAERIQQNSQ</sequence>
<dbReference type="OrthoDB" id="4463754at2759"/>